<protein>
    <recommendedName>
        <fullName evidence="4">Nucleoside-diphosphate kinase</fullName>
    </recommendedName>
</protein>
<dbReference type="Gene3D" id="3.40.50.300">
    <property type="entry name" value="P-loop containing nucleotide triphosphate hydrolases"/>
    <property type="match status" value="1"/>
</dbReference>
<dbReference type="Gene3D" id="1.20.890.10">
    <property type="entry name" value="cAMP-dependent protein kinase regulatory subunit, dimerization-anchoring domain"/>
    <property type="match status" value="1"/>
</dbReference>
<name>A0ABU7AYJ2_9TELE</name>
<reference evidence="2 3" key="1">
    <citation type="submission" date="2021-07" db="EMBL/GenBank/DDBJ databases">
        <authorList>
            <person name="Palmer J.M."/>
        </authorList>
    </citation>
    <scope>NUCLEOTIDE SEQUENCE [LARGE SCALE GENOMIC DNA]</scope>
    <source>
        <strain evidence="2 3">AT_MEX2019</strain>
        <tissue evidence="2">Muscle</tissue>
    </source>
</reference>
<evidence type="ECO:0000313" key="2">
    <source>
        <dbReference type="EMBL" id="MED6242836.1"/>
    </source>
</evidence>
<feature type="region of interest" description="Disordered" evidence="1">
    <location>
        <begin position="146"/>
        <end position="177"/>
    </location>
</feature>
<evidence type="ECO:0008006" key="4">
    <source>
        <dbReference type="Google" id="ProtNLM"/>
    </source>
</evidence>
<accession>A0ABU7AYJ2</accession>
<gene>
    <name evidence="2" type="ORF">ATANTOWER_010471</name>
</gene>
<proteinExistence type="predicted"/>
<keyword evidence="3" id="KW-1185">Reference proteome</keyword>
<dbReference type="SUPFAM" id="SSF52540">
    <property type="entry name" value="P-loop containing nucleoside triphosphate hydrolases"/>
    <property type="match status" value="1"/>
</dbReference>
<evidence type="ECO:0000256" key="1">
    <source>
        <dbReference type="SAM" id="MobiDB-lite"/>
    </source>
</evidence>
<dbReference type="EMBL" id="JAHUTI010031826">
    <property type="protein sequence ID" value="MED6242836.1"/>
    <property type="molecule type" value="Genomic_DNA"/>
</dbReference>
<evidence type="ECO:0000313" key="3">
    <source>
        <dbReference type="Proteomes" id="UP001345963"/>
    </source>
</evidence>
<sequence length="177" mass="19768">MDETLKPLRIPPQISLYADKHNVSHLVQHMVISLVVDQPDDPISYLISFLQRRRVECPRVMLLGPPAVGKHTLAKRLSTKLRAVHVTVEGLLQGQSEQSRLSKQEASAEVLVQLLQQRLKEKDCFHRVCGCSVVATVSYYDSQQAHERGGAVPQRPADQTDPELSDPKSCFQSASPH</sequence>
<organism evidence="2 3">
    <name type="scientific">Ataeniobius toweri</name>
    <dbReference type="NCBI Taxonomy" id="208326"/>
    <lineage>
        <taxon>Eukaryota</taxon>
        <taxon>Metazoa</taxon>
        <taxon>Chordata</taxon>
        <taxon>Craniata</taxon>
        <taxon>Vertebrata</taxon>
        <taxon>Euteleostomi</taxon>
        <taxon>Actinopterygii</taxon>
        <taxon>Neopterygii</taxon>
        <taxon>Teleostei</taxon>
        <taxon>Neoteleostei</taxon>
        <taxon>Acanthomorphata</taxon>
        <taxon>Ovalentaria</taxon>
        <taxon>Atherinomorphae</taxon>
        <taxon>Cyprinodontiformes</taxon>
        <taxon>Goodeidae</taxon>
        <taxon>Ataeniobius</taxon>
    </lineage>
</organism>
<dbReference type="CDD" id="cd22979">
    <property type="entry name" value="DD_AK8"/>
    <property type="match status" value="1"/>
</dbReference>
<dbReference type="SUPFAM" id="SSF47391">
    <property type="entry name" value="Dimerization-anchoring domain of cAMP-dependent PK regulatory subunit"/>
    <property type="match status" value="1"/>
</dbReference>
<dbReference type="Proteomes" id="UP001345963">
    <property type="component" value="Unassembled WGS sequence"/>
</dbReference>
<comment type="caution">
    <text evidence="2">The sequence shown here is derived from an EMBL/GenBank/DDBJ whole genome shotgun (WGS) entry which is preliminary data.</text>
</comment>
<dbReference type="InterPro" id="IPR027417">
    <property type="entry name" value="P-loop_NTPase"/>
</dbReference>